<dbReference type="Pfam" id="PF00662">
    <property type="entry name" value="Proton_antipo_N"/>
    <property type="match status" value="1"/>
</dbReference>
<feature type="transmembrane region" description="Helical" evidence="15">
    <location>
        <begin position="83"/>
        <end position="104"/>
    </location>
</feature>
<keyword evidence="20" id="KW-1185">Reference proteome</keyword>
<dbReference type="Proteomes" id="UP001595887">
    <property type="component" value="Unassembled WGS sequence"/>
</dbReference>
<comment type="catalytic activity">
    <reaction evidence="13">
        <text>a ubiquinone + NADH + 5 H(+)(in) = a ubiquinol + NAD(+) + 4 H(+)(out)</text>
        <dbReference type="Rhea" id="RHEA:29091"/>
        <dbReference type="Rhea" id="RHEA-COMP:9565"/>
        <dbReference type="Rhea" id="RHEA-COMP:9566"/>
        <dbReference type="ChEBI" id="CHEBI:15378"/>
        <dbReference type="ChEBI" id="CHEBI:16389"/>
        <dbReference type="ChEBI" id="CHEBI:17976"/>
        <dbReference type="ChEBI" id="CHEBI:57540"/>
        <dbReference type="ChEBI" id="CHEBI:57945"/>
        <dbReference type="EC" id="7.1.1.2"/>
    </reaction>
</comment>
<evidence type="ECO:0000256" key="11">
    <source>
        <dbReference type="ARBA" id="ARBA00023075"/>
    </source>
</evidence>
<feature type="transmembrane region" description="Helical" evidence="15">
    <location>
        <begin position="649"/>
        <end position="669"/>
    </location>
</feature>
<keyword evidence="12 15" id="KW-0472">Membrane</keyword>
<evidence type="ECO:0000313" key="20">
    <source>
        <dbReference type="Proteomes" id="UP001595887"/>
    </source>
</evidence>
<dbReference type="InterPro" id="IPR003945">
    <property type="entry name" value="NU5C-like"/>
</dbReference>
<feature type="domain" description="NADH:quinone oxidoreductase/Mrp antiporter transmembrane" evidence="16">
    <location>
        <begin position="133"/>
        <end position="420"/>
    </location>
</feature>
<evidence type="ECO:0000259" key="16">
    <source>
        <dbReference type="Pfam" id="PF00361"/>
    </source>
</evidence>
<feature type="transmembrane region" description="Helical" evidence="15">
    <location>
        <begin position="342"/>
        <end position="362"/>
    </location>
</feature>
<evidence type="ECO:0000256" key="12">
    <source>
        <dbReference type="ARBA" id="ARBA00023136"/>
    </source>
</evidence>
<keyword evidence="8" id="KW-0249">Electron transport</keyword>
<dbReference type="Pfam" id="PF06455">
    <property type="entry name" value="NADH5_C"/>
    <property type="match status" value="1"/>
</dbReference>
<sequence length="672" mass="73543">MTSIHIIVFLPLLAAIIAGLGNRMLGNVIAKSLTTGALFVSAILSWPIFISFISGGSEAYVVPVLQWVQSGDLTFDWELRVDSLTAVMLVVITTVSALVHLYSWGYMEEDPDQPRFFAYLSLFTFAMLMLVTANNLVQMFFGWEGVGLASYLLIGFWFKKPSANAAAIKAFVVNRVGDLGFMLGIFGVYLVFGTVNIPDILAMAPDKVGSSIGFLGLRVDTMSVLCLLLFIGAMGKSAQLGLHTWLPDAMEGPTPVSALIHAATMVTAGVFMVCRLSPLFETSQFALNVVTVVGATTAIFAATVGLVQTDIKRVIAYSTCSQLGYMFFAAGMGAYGAAMFHLFTHAFFKALLFLGAGSVIHAMHHEQDMRYYGALRKHIPFTFWAMMAGTLAITGVGIVGLGGFAGFYSKDAIIEVAFAGANSDNYGVYAFGIGVLAALLTSFYSWRLMFLTFFGKARWIQSEHIQHSVHKTPEQAGEDTTGGYHPHESPLPMLVPLGVLTIGAVFAGFLFHNPFVEGDHGATAFWAQSTLAFREGLMHAIHEVPLWVKLSSTFAMLTGLFTAYMMYIRSDDAPQRLAATFRPLYNFFLNKWYFDELYNFLFVRPAFWFGRLFWKGGDVGIIDRFGPNGSAAAVAFGSRMAVRLQSGYLYSYALVMLLGLVALVSWMMVQAR</sequence>
<dbReference type="EC" id="7.1.1.2" evidence="2"/>
<comment type="caution">
    <text evidence="19">The sequence shown here is derived from an EMBL/GenBank/DDBJ whole genome shotgun (WGS) entry which is preliminary data.</text>
</comment>
<feature type="transmembrane region" description="Helical" evidence="15">
    <location>
        <begin position="546"/>
        <end position="567"/>
    </location>
</feature>
<feature type="transmembrane region" description="Helical" evidence="15">
    <location>
        <begin position="383"/>
        <end position="408"/>
    </location>
</feature>
<evidence type="ECO:0000256" key="8">
    <source>
        <dbReference type="ARBA" id="ARBA00022982"/>
    </source>
</evidence>
<feature type="transmembrane region" description="Helical" evidence="15">
    <location>
        <begin position="428"/>
        <end position="446"/>
    </location>
</feature>
<dbReference type="InterPro" id="IPR018393">
    <property type="entry name" value="NADHpl_OxRdtase_5_subgr"/>
</dbReference>
<evidence type="ECO:0000256" key="9">
    <source>
        <dbReference type="ARBA" id="ARBA00022989"/>
    </source>
</evidence>
<dbReference type="InterPro" id="IPR010934">
    <property type="entry name" value="NADH_DH_su5_C"/>
</dbReference>
<evidence type="ECO:0000256" key="2">
    <source>
        <dbReference type="ARBA" id="ARBA00012944"/>
    </source>
</evidence>
<dbReference type="InterPro" id="IPR001750">
    <property type="entry name" value="ND/Mrp_TM"/>
</dbReference>
<feature type="transmembrane region" description="Helical" evidence="15">
    <location>
        <begin position="212"/>
        <end position="235"/>
    </location>
</feature>
<proteinExistence type="predicted"/>
<gene>
    <name evidence="19" type="primary">nuoL</name>
    <name evidence="19" type="ORF">ACFOWX_07180</name>
</gene>
<evidence type="ECO:0000256" key="7">
    <source>
        <dbReference type="ARBA" id="ARBA00022967"/>
    </source>
</evidence>
<evidence type="ECO:0000256" key="10">
    <source>
        <dbReference type="ARBA" id="ARBA00023027"/>
    </source>
</evidence>
<evidence type="ECO:0000259" key="17">
    <source>
        <dbReference type="Pfam" id="PF00662"/>
    </source>
</evidence>
<evidence type="ECO:0000256" key="4">
    <source>
        <dbReference type="ARBA" id="ARBA00022448"/>
    </source>
</evidence>
<keyword evidence="6 14" id="KW-0812">Transmembrane</keyword>
<evidence type="ECO:0000256" key="6">
    <source>
        <dbReference type="ARBA" id="ARBA00022692"/>
    </source>
</evidence>
<evidence type="ECO:0000259" key="18">
    <source>
        <dbReference type="Pfam" id="PF06455"/>
    </source>
</evidence>
<feature type="transmembrane region" description="Helical" evidence="15">
    <location>
        <begin position="116"/>
        <end position="134"/>
    </location>
</feature>
<protein>
    <recommendedName>
        <fullName evidence="3">NADH-ubiquinone oxidoreductase chain 5</fullName>
        <ecNumber evidence="2">7.1.1.2</ecNumber>
    </recommendedName>
</protein>
<dbReference type="PRINTS" id="PR01434">
    <property type="entry name" value="NADHDHGNASE5"/>
</dbReference>
<name>A0ABV8RI97_9SPHN</name>
<organism evidence="19 20">
    <name type="scientific">Sphingorhabdus arenilitoris</name>
    <dbReference type="NCBI Taxonomy" id="1490041"/>
    <lineage>
        <taxon>Bacteria</taxon>
        <taxon>Pseudomonadati</taxon>
        <taxon>Pseudomonadota</taxon>
        <taxon>Alphaproteobacteria</taxon>
        <taxon>Sphingomonadales</taxon>
        <taxon>Sphingomonadaceae</taxon>
        <taxon>Sphingorhabdus</taxon>
    </lineage>
</organism>
<keyword evidence="4" id="KW-0813">Transport</keyword>
<feature type="transmembrane region" description="Helical" evidence="15">
    <location>
        <begin position="491"/>
        <end position="511"/>
    </location>
</feature>
<dbReference type="PRINTS" id="PR01435">
    <property type="entry name" value="NPOXDRDTASE5"/>
</dbReference>
<keyword evidence="5" id="KW-0679">Respiratory chain</keyword>
<dbReference type="NCBIfam" id="TIGR01974">
    <property type="entry name" value="NDH_I_L"/>
    <property type="match status" value="1"/>
</dbReference>
<feature type="transmembrane region" description="Helical" evidence="15">
    <location>
        <begin position="170"/>
        <end position="192"/>
    </location>
</feature>
<dbReference type="NCBIfam" id="NF005141">
    <property type="entry name" value="PRK06590.1"/>
    <property type="match status" value="1"/>
</dbReference>
<feature type="transmembrane region" description="Helical" evidence="15">
    <location>
        <begin position="140"/>
        <end position="158"/>
    </location>
</feature>
<evidence type="ECO:0000256" key="3">
    <source>
        <dbReference type="ARBA" id="ARBA00021096"/>
    </source>
</evidence>
<reference evidence="20" key="1">
    <citation type="journal article" date="2019" name="Int. J. Syst. Evol. Microbiol.">
        <title>The Global Catalogue of Microorganisms (GCM) 10K type strain sequencing project: providing services to taxonomists for standard genome sequencing and annotation.</title>
        <authorList>
            <consortium name="The Broad Institute Genomics Platform"/>
            <consortium name="The Broad Institute Genome Sequencing Center for Infectious Disease"/>
            <person name="Wu L."/>
            <person name="Ma J."/>
        </authorList>
    </citation>
    <scope>NUCLEOTIDE SEQUENCE [LARGE SCALE GENOMIC DNA]</scope>
    <source>
        <strain evidence="20">CECT 8531</strain>
    </source>
</reference>
<feature type="transmembrane region" description="Helical" evidence="15">
    <location>
        <begin position="314"/>
        <end position="336"/>
    </location>
</feature>
<dbReference type="PANTHER" id="PTHR42829">
    <property type="entry name" value="NADH-UBIQUINONE OXIDOREDUCTASE CHAIN 5"/>
    <property type="match status" value="1"/>
</dbReference>
<dbReference type="EMBL" id="JBHSDH010000013">
    <property type="protein sequence ID" value="MFC4292195.1"/>
    <property type="molecule type" value="Genomic_DNA"/>
</dbReference>
<feature type="domain" description="NADH-Ubiquinone oxidoreductase (complex I) chain 5 N-terminal" evidence="17">
    <location>
        <begin position="67"/>
        <end position="117"/>
    </location>
</feature>
<keyword evidence="7" id="KW-1278">Translocase</keyword>
<dbReference type="Pfam" id="PF00361">
    <property type="entry name" value="Proton_antipo_M"/>
    <property type="match status" value="1"/>
</dbReference>
<keyword evidence="9 15" id="KW-1133">Transmembrane helix</keyword>
<feature type="transmembrane region" description="Helical" evidence="15">
    <location>
        <begin position="6"/>
        <end position="25"/>
    </location>
</feature>
<keyword evidence="10" id="KW-0520">NAD</keyword>
<evidence type="ECO:0000256" key="13">
    <source>
        <dbReference type="ARBA" id="ARBA00049551"/>
    </source>
</evidence>
<dbReference type="Gene3D" id="1.20.5.2700">
    <property type="match status" value="1"/>
</dbReference>
<evidence type="ECO:0000313" key="19">
    <source>
        <dbReference type="EMBL" id="MFC4292195.1"/>
    </source>
</evidence>
<dbReference type="RefSeq" id="WP_381422683.1">
    <property type="nucleotide sequence ID" value="NZ_JBHSDH010000013.1"/>
</dbReference>
<evidence type="ECO:0000256" key="14">
    <source>
        <dbReference type="RuleBase" id="RU000320"/>
    </source>
</evidence>
<evidence type="ECO:0000256" key="1">
    <source>
        <dbReference type="ARBA" id="ARBA00004127"/>
    </source>
</evidence>
<accession>A0ABV8RI97</accession>
<dbReference type="InterPro" id="IPR001516">
    <property type="entry name" value="Proton_antipo_N"/>
</dbReference>
<evidence type="ECO:0000256" key="5">
    <source>
        <dbReference type="ARBA" id="ARBA00022660"/>
    </source>
</evidence>
<feature type="transmembrane region" description="Helical" evidence="15">
    <location>
        <begin position="285"/>
        <end position="307"/>
    </location>
</feature>
<feature type="transmembrane region" description="Helical" evidence="15">
    <location>
        <begin position="37"/>
        <end position="63"/>
    </location>
</feature>
<feature type="transmembrane region" description="Helical" evidence="15">
    <location>
        <begin position="256"/>
        <end position="273"/>
    </location>
</feature>
<keyword evidence="11" id="KW-0830">Ubiquinone</keyword>
<evidence type="ECO:0000256" key="15">
    <source>
        <dbReference type="SAM" id="Phobius"/>
    </source>
</evidence>
<dbReference type="PANTHER" id="PTHR42829:SF2">
    <property type="entry name" value="NADH-UBIQUINONE OXIDOREDUCTASE CHAIN 5"/>
    <property type="match status" value="1"/>
</dbReference>
<feature type="domain" description="NADH dehydrogenase subunit 5 C-terminal" evidence="18">
    <location>
        <begin position="544"/>
        <end position="663"/>
    </location>
</feature>
<comment type="subcellular location">
    <subcellularLocation>
        <location evidence="1">Endomembrane system</location>
        <topology evidence="1">Multi-pass membrane protein</topology>
    </subcellularLocation>
    <subcellularLocation>
        <location evidence="14">Membrane</location>
        <topology evidence="14">Multi-pass membrane protein</topology>
    </subcellularLocation>
</comment>